<dbReference type="KEGG" id="sjv:SJAV_09200"/>
<evidence type="ECO:0000313" key="1">
    <source>
        <dbReference type="EMBL" id="BFH72976.1"/>
    </source>
</evidence>
<evidence type="ECO:0008006" key="2">
    <source>
        <dbReference type="Google" id="ProtNLM"/>
    </source>
</evidence>
<protein>
    <recommendedName>
        <fullName evidence="2">Transposase</fullName>
    </recommendedName>
</protein>
<organism evidence="1">
    <name type="scientific">Sulfurisphaera javensis</name>
    <dbReference type="NCBI Taxonomy" id="2049879"/>
    <lineage>
        <taxon>Archaea</taxon>
        <taxon>Thermoproteota</taxon>
        <taxon>Thermoprotei</taxon>
        <taxon>Sulfolobales</taxon>
        <taxon>Sulfolobaceae</taxon>
        <taxon>Sulfurisphaera</taxon>
    </lineage>
</organism>
<accession>A0AAT9GPY4</accession>
<dbReference type="EMBL" id="AP031322">
    <property type="protein sequence ID" value="BFH72976.1"/>
    <property type="molecule type" value="Genomic_DNA"/>
</dbReference>
<gene>
    <name evidence="1" type="ORF">SJAV_09200</name>
</gene>
<dbReference type="AlphaFoldDB" id="A0AAT9GPY4"/>
<reference evidence="1" key="1">
    <citation type="submission" date="2024-03" db="EMBL/GenBank/DDBJ databases">
        <title>Complete genome sequence of Sulfurisphaera javensis strain KD-1.</title>
        <authorList>
            <person name="Sakai H."/>
            <person name="Nur N."/>
            <person name="Suwanto A."/>
            <person name="Kurosawa N."/>
        </authorList>
    </citation>
    <scope>NUCLEOTIDE SEQUENCE</scope>
    <source>
        <strain evidence="1">KD-1</strain>
    </source>
</reference>
<proteinExistence type="predicted"/>
<dbReference type="GeneID" id="92353849"/>
<name>A0AAT9GPY4_9CREN</name>
<sequence>MVRASERAIREDISIEEEIVTVRMKISSSALKPLAEKYMKPKKFVLGWLYENKTTSIKEVHHGVYKVLREEYGLPSKLTQDCYRDAIATYKGWLKNPRRGRFPILKNISLWLTPRLSYIDFENKKVKILGECSKCGSRMVESGYRMLKC</sequence>
<dbReference type="RefSeq" id="WP_369611160.1">
    <property type="nucleotide sequence ID" value="NZ_AP031322.1"/>
</dbReference>